<feature type="transmembrane region" description="Helical" evidence="8">
    <location>
        <begin position="210"/>
        <end position="232"/>
    </location>
</feature>
<feature type="transmembrane region" description="Helical" evidence="8">
    <location>
        <begin position="356"/>
        <end position="382"/>
    </location>
</feature>
<dbReference type="Pfam" id="PF07690">
    <property type="entry name" value="MFS_1"/>
    <property type="match status" value="1"/>
</dbReference>
<keyword evidence="4" id="KW-1003">Cell membrane</keyword>
<evidence type="ECO:0000256" key="7">
    <source>
        <dbReference type="ARBA" id="ARBA00023136"/>
    </source>
</evidence>
<feature type="transmembrane region" description="Helical" evidence="8">
    <location>
        <begin position="117"/>
        <end position="140"/>
    </location>
</feature>
<dbReference type="PROSITE" id="PS50850">
    <property type="entry name" value="MFS"/>
    <property type="match status" value="1"/>
</dbReference>
<feature type="transmembrane region" description="Helical" evidence="8">
    <location>
        <begin position="183"/>
        <end position="204"/>
    </location>
</feature>
<organism evidence="10 11">
    <name type="scientific">Thyridium curvatum</name>
    <dbReference type="NCBI Taxonomy" id="1093900"/>
    <lineage>
        <taxon>Eukaryota</taxon>
        <taxon>Fungi</taxon>
        <taxon>Dikarya</taxon>
        <taxon>Ascomycota</taxon>
        <taxon>Pezizomycotina</taxon>
        <taxon>Sordariomycetes</taxon>
        <taxon>Sordariomycetidae</taxon>
        <taxon>Thyridiales</taxon>
        <taxon>Thyridiaceae</taxon>
        <taxon>Thyridium</taxon>
    </lineage>
</organism>
<evidence type="ECO:0000256" key="5">
    <source>
        <dbReference type="ARBA" id="ARBA00022692"/>
    </source>
</evidence>
<proteinExistence type="inferred from homology"/>
<evidence type="ECO:0000259" key="9">
    <source>
        <dbReference type="PROSITE" id="PS50850"/>
    </source>
</evidence>
<feature type="transmembrane region" description="Helical" evidence="8">
    <location>
        <begin position="394"/>
        <end position="415"/>
    </location>
</feature>
<evidence type="ECO:0000256" key="6">
    <source>
        <dbReference type="ARBA" id="ARBA00022989"/>
    </source>
</evidence>
<dbReference type="AlphaFoldDB" id="A0A507B6F1"/>
<comment type="caution">
    <text evidence="10">The sequence shown here is derived from an EMBL/GenBank/DDBJ whole genome shotgun (WGS) entry which is preliminary data.</text>
</comment>
<dbReference type="OrthoDB" id="6770063at2759"/>
<evidence type="ECO:0000256" key="4">
    <source>
        <dbReference type="ARBA" id="ARBA00022475"/>
    </source>
</evidence>
<feature type="transmembrane region" description="Helical" evidence="8">
    <location>
        <begin position="244"/>
        <end position="265"/>
    </location>
</feature>
<dbReference type="FunFam" id="1.20.1250.20:FF:000082">
    <property type="entry name" value="MFS multidrug transporter, putative"/>
    <property type="match status" value="1"/>
</dbReference>
<comment type="subcellular location">
    <subcellularLocation>
        <location evidence="2">Cell membrane</location>
    </subcellularLocation>
    <subcellularLocation>
        <location evidence="1">Membrane</location>
        <topology evidence="1">Multi-pass membrane protein</topology>
    </subcellularLocation>
</comment>
<dbReference type="GO" id="GO:0022857">
    <property type="term" value="F:transmembrane transporter activity"/>
    <property type="evidence" value="ECO:0007669"/>
    <property type="project" value="InterPro"/>
</dbReference>
<evidence type="ECO:0000256" key="3">
    <source>
        <dbReference type="ARBA" id="ARBA00008335"/>
    </source>
</evidence>
<evidence type="ECO:0000256" key="8">
    <source>
        <dbReference type="SAM" id="Phobius"/>
    </source>
</evidence>
<dbReference type="RefSeq" id="XP_030996387.1">
    <property type="nucleotide sequence ID" value="XM_031139552.1"/>
</dbReference>
<dbReference type="Gene3D" id="1.20.1250.20">
    <property type="entry name" value="MFS general substrate transporter like domains"/>
    <property type="match status" value="1"/>
</dbReference>
<protein>
    <recommendedName>
        <fullName evidence="9">Major facilitator superfamily (MFS) profile domain-containing protein</fullName>
    </recommendedName>
</protein>
<evidence type="ECO:0000313" key="11">
    <source>
        <dbReference type="Proteomes" id="UP000319257"/>
    </source>
</evidence>
<evidence type="ECO:0000256" key="1">
    <source>
        <dbReference type="ARBA" id="ARBA00004141"/>
    </source>
</evidence>
<gene>
    <name evidence="10" type="ORF">E0L32_005071</name>
</gene>
<evidence type="ECO:0000313" key="10">
    <source>
        <dbReference type="EMBL" id="TPX14676.1"/>
    </source>
</evidence>
<keyword evidence="5 8" id="KW-0812">Transmembrane</keyword>
<reference evidence="10 11" key="1">
    <citation type="submission" date="2019-06" db="EMBL/GenBank/DDBJ databases">
        <title>Draft genome sequence of the filamentous fungus Phialemoniopsis curvata isolated from diesel fuel.</title>
        <authorList>
            <person name="Varaljay V.A."/>
            <person name="Lyon W.J."/>
            <person name="Crouch A.L."/>
            <person name="Drake C.E."/>
            <person name="Hollomon J.M."/>
            <person name="Nadeau L.J."/>
            <person name="Nunn H.S."/>
            <person name="Stevenson B.S."/>
            <person name="Bojanowski C.L."/>
            <person name="Crookes-Goodson W.J."/>
        </authorList>
    </citation>
    <scope>NUCLEOTIDE SEQUENCE [LARGE SCALE GENOMIC DNA]</scope>
    <source>
        <strain evidence="10 11">D216</strain>
    </source>
</reference>
<evidence type="ECO:0000256" key="2">
    <source>
        <dbReference type="ARBA" id="ARBA00004236"/>
    </source>
</evidence>
<dbReference type="InParanoid" id="A0A507B6F1"/>
<dbReference type="SUPFAM" id="SSF103473">
    <property type="entry name" value="MFS general substrate transporter"/>
    <property type="match status" value="1"/>
</dbReference>
<feature type="transmembrane region" description="Helical" evidence="8">
    <location>
        <begin position="271"/>
        <end position="293"/>
    </location>
</feature>
<dbReference type="InterPro" id="IPR011701">
    <property type="entry name" value="MFS"/>
</dbReference>
<keyword evidence="7 8" id="KW-0472">Membrane</keyword>
<dbReference type="InterPro" id="IPR036259">
    <property type="entry name" value="MFS_trans_sf"/>
</dbReference>
<keyword evidence="11" id="KW-1185">Reference proteome</keyword>
<name>A0A507B6F1_9PEZI</name>
<feature type="transmembrane region" description="Helical" evidence="8">
    <location>
        <begin position="529"/>
        <end position="550"/>
    </location>
</feature>
<dbReference type="EMBL" id="SKBQ01000026">
    <property type="protein sequence ID" value="TPX14676.1"/>
    <property type="molecule type" value="Genomic_DNA"/>
</dbReference>
<dbReference type="PANTHER" id="PTHR23502">
    <property type="entry name" value="MAJOR FACILITATOR SUPERFAMILY"/>
    <property type="match status" value="1"/>
</dbReference>
<dbReference type="GO" id="GO:0005886">
    <property type="term" value="C:plasma membrane"/>
    <property type="evidence" value="ECO:0007669"/>
    <property type="project" value="UniProtKB-SubCell"/>
</dbReference>
<feature type="transmembrane region" description="Helical" evidence="8">
    <location>
        <begin position="155"/>
        <end position="176"/>
    </location>
</feature>
<comment type="similarity">
    <text evidence="3">Belongs to the major facilitator superfamily.</text>
</comment>
<dbReference type="InterPro" id="IPR020846">
    <property type="entry name" value="MFS_dom"/>
</dbReference>
<dbReference type="PANTHER" id="PTHR23502:SF134">
    <property type="entry name" value="MAJOR FACILITATOR SUPERFAMILY (MFS) PROFILE DOMAIN-CONTAINING PROTEIN-RELATED"/>
    <property type="match status" value="1"/>
</dbReference>
<dbReference type="Proteomes" id="UP000319257">
    <property type="component" value="Unassembled WGS sequence"/>
</dbReference>
<feature type="domain" description="Major facilitator superfamily (MFS) profile" evidence="9">
    <location>
        <begin position="119"/>
        <end position="555"/>
    </location>
</feature>
<sequence length="567" mass="62082">MPASSAVEPVSSAGVIEATVPPSERSSVSELDWIDKEKEALPEPAHGFPAHTFVQIGDTDTGVALQVSLGPEALDPKFSLSGLLQRYAIEGTDVLQKDAIENKRFQSPFTWPMRKKMVVLSGTFLASLLSAYSAGAYALAAEPLRQRWHVTDTEYNIGITLFVAGFGFSPMILAPVSEAHGRYWVFVGSGLVFFFGTLGCAVTSSYPGMLVSRLVTGCGAAVYAALTGGVVSDLYHKEHRNTPMTLYSLSIMFGTGMGPLVSGAVVDSLGWHWIFYLQLIAIGVTTTIIFFFFEETRSNVILTRKCQWLNGKKLRRAESRQRVLFAVGSGQALKVDISILWTSFAFPLRLLATESVVFWFSLWLSFAWCILYMQFSSIGFVFRRTYDFSSTEVGAVYTSVIVGAILGSILAVAQAPITRLLLPRSTMTNTPEQRLLSPCVQSIFLPIGLFWFGWTSRQEISWISPAIAIGSCTLGIFSIYLAVFDYLADTYHRYASSAIAASSMCRNILAGIFPLITSKMLTNLTLGGAGSLLGGLGVLLTIIPWLLFFFGRKIRARSPFARELQDS</sequence>
<accession>A0A507B6F1</accession>
<keyword evidence="6 8" id="KW-1133">Transmembrane helix</keyword>
<feature type="transmembrane region" description="Helical" evidence="8">
    <location>
        <begin position="323"/>
        <end position="344"/>
    </location>
</feature>
<dbReference type="STRING" id="1093900.A0A507B6F1"/>
<dbReference type="GeneID" id="41972518"/>
<feature type="transmembrane region" description="Helical" evidence="8">
    <location>
        <begin position="466"/>
        <end position="488"/>
    </location>
</feature>